<evidence type="ECO:0000256" key="17">
    <source>
        <dbReference type="SAM" id="MobiDB-lite"/>
    </source>
</evidence>
<keyword evidence="6" id="KW-0631">Potassium channel</keyword>
<evidence type="ECO:0000313" key="19">
    <source>
        <dbReference type="Ensembl" id="ENSACLP00000042932.1"/>
    </source>
</evidence>
<feature type="compositionally biased region" description="Basic and acidic residues" evidence="17">
    <location>
        <begin position="9"/>
        <end position="22"/>
    </location>
</feature>
<keyword evidence="4" id="KW-0633">Potassium transport</keyword>
<feature type="transmembrane region" description="Helical" evidence="18">
    <location>
        <begin position="364"/>
        <end position="388"/>
    </location>
</feature>
<dbReference type="GeneTree" id="ENSGT00390000015667"/>
<evidence type="ECO:0000256" key="5">
    <source>
        <dbReference type="ARBA" id="ARBA00022692"/>
    </source>
</evidence>
<organism evidence="19 20">
    <name type="scientific">Astatotilapia calliptera</name>
    <name type="common">Eastern happy</name>
    <name type="synonym">Chromis callipterus</name>
    <dbReference type="NCBI Taxonomy" id="8154"/>
    <lineage>
        <taxon>Eukaryota</taxon>
        <taxon>Metazoa</taxon>
        <taxon>Chordata</taxon>
        <taxon>Craniata</taxon>
        <taxon>Vertebrata</taxon>
        <taxon>Euteleostomi</taxon>
        <taxon>Actinopterygii</taxon>
        <taxon>Neopterygii</taxon>
        <taxon>Teleostei</taxon>
        <taxon>Neoteleostei</taxon>
        <taxon>Acanthomorphata</taxon>
        <taxon>Ovalentaria</taxon>
        <taxon>Cichlomorphae</taxon>
        <taxon>Cichliformes</taxon>
        <taxon>Cichlidae</taxon>
        <taxon>African cichlids</taxon>
        <taxon>Pseudocrenilabrinae</taxon>
        <taxon>Haplochromini</taxon>
        <taxon>Astatotilapia</taxon>
    </lineage>
</organism>
<evidence type="ECO:0000256" key="7">
    <source>
        <dbReference type="ARBA" id="ARBA00022958"/>
    </source>
</evidence>
<feature type="transmembrane region" description="Helical" evidence="18">
    <location>
        <begin position="95"/>
        <end position="115"/>
    </location>
</feature>
<evidence type="ECO:0000313" key="20">
    <source>
        <dbReference type="Proteomes" id="UP000265100"/>
    </source>
</evidence>
<keyword evidence="5 18" id="KW-0812">Transmembrane</keyword>
<dbReference type="InterPro" id="IPR010617">
    <property type="entry name" value="TMEM175-like"/>
</dbReference>
<reference evidence="19" key="4">
    <citation type="submission" date="2025-09" db="UniProtKB">
        <authorList>
            <consortium name="Ensembl"/>
        </authorList>
    </citation>
    <scope>IDENTIFICATION</scope>
</reference>
<feature type="transmembrane region" description="Helical" evidence="18">
    <location>
        <begin position="299"/>
        <end position="320"/>
    </location>
</feature>
<feature type="transmembrane region" description="Helical" evidence="18">
    <location>
        <begin position="127"/>
        <end position="151"/>
    </location>
</feature>
<evidence type="ECO:0000256" key="3">
    <source>
        <dbReference type="ARBA" id="ARBA00022448"/>
    </source>
</evidence>
<feature type="transmembrane region" description="Helical" evidence="18">
    <location>
        <begin position="181"/>
        <end position="212"/>
    </location>
</feature>
<evidence type="ECO:0000256" key="13">
    <source>
        <dbReference type="ARBA" id="ARBA00030477"/>
    </source>
</evidence>
<dbReference type="Proteomes" id="UP000265100">
    <property type="component" value="Chromosome 12"/>
</dbReference>
<evidence type="ECO:0000256" key="4">
    <source>
        <dbReference type="ARBA" id="ARBA00022538"/>
    </source>
</evidence>
<dbReference type="GO" id="GO:0016020">
    <property type="term" value="C:membrane"/>
    <property type="evidence" value="ECO:0007669"/>
    <property type="project" value="UniProtKB-SubCell"/>
</dbReference>
<reference evidence="20" key="2">
    <citation type="submission" date="2023-03" db="EMBL/GenBank/DDBJ databases">
        <authorList>
            <consortium name="Wellcome Sanger Institute Data Sharing"/>
        </authorList>
    </citation>
    <scope>NUCLEOTIDE SEQUENCE [LARGE SCALE GENOMIC DNA]</scope>
</reference>
<dbReference type="GO" id="GO:0015252">
    <property type="term" value="F:proton channel activity"/>
    <property type="evidence" value="ECO:0007669"/>
    <property type="project" value="InterPro"/>
</dbReference>
<gene>
    <name evidence="19" type="primary">TMEM175</name>
</gene>
<evidence type="ECO:0000256" key="6">
    <source>
        <dbReference type="ARBA" id="ARBA00022826"/>
    </source>
</evidence>
<keyword evidence="8 18" id="KW-1133">Transmembrane helix</keyword>
<keyword evidence="7" id="KW-0630">Potassium</keyword>
<comment type="similarity">
    <text evidence="2">Belongs to the TMEM175 family.</text>
</comment>
<evidence type="ECO:0000256" key="1">
    <source>
        <dbReference type="ARBA" id="ARBA00004141"/>
    </source>
</evidence>
<keyword evidence="11" id="KW-0407">Ion channel</keyword>
<feature type="transmembrane region" description="Helical" evidence="18">
    <location>
        <begin position="409"/>
        <end position="432"/>
    </location>
</feature>
<proteinExistence type="inferred from homology"/>
<evidence type="ECO:0000256" key="16">
    <source>
        <dbReference type="ARBA" id="ARBA00044317"/>
    </source>
</evidence>
<feature type="region of interest" description="Disordered" evidence="17">
    <location>
        <begin position="1"/>
        <end position="26"/>
    </location>
</feature>
<keyword evidence="20" id="KW-1185">Reference proteome</keyword>
<evidence type="ECO:0000256" key="12">
    <source>
        <dbReference type="ARBA" id="ARBA00024169"/>
    </source>
</evidence>
<dbReference type="GO" id="GO:0005267">
    <property type="term" value="F:potassium channel activity"/>
    <property type="evidence" value="ECO:0007669"/>
    <property type="project" value="UniProtKB-KW"/>
</dbReference>
<dbReference type="PANTHER" id="PTHR31462">
    <property type="entry name" value="ENDOSOMAL/LYSOSOMAL POTASSIUM CHANNEL TMEM175"/>
    <property type="match status" value="1"/>
</dbReference>
<keyword evidence="10 18" id="KW-0472">Membrane</keyword>
<feature type="transmembrane region" description="Helical" evidence="18">
    <location>
        <begin position="53"/>
        <end position="74"/>
    </location>
</feature>
<reference evidence="19" key="3">
    <citation type="submission" date="2025-08" db="UniProtKB">
        <authorList>
            <consortium name="Ensembl"/>
        </authorList>
    </citation>
    <scope>IDENTIFICATION</scope>
</reference>
<reference evidence="19 20" key="1">
    <citation type="submission" date="2018-05" db="EMBL/GenBank/DDBJ databases">
        <authorList>
            <person name="Datahose"/>
        </authorList>
    </citation>
    <scope>NUCLEOTIDE SEQUENCE</scope>
</reference>
<name>A0AAX7SES4_ASTCA</name>
<feature type="transmembrane region" description="Helical" evidence="18">
    <location>
        <begin position="332"/>
        <end position="352"/>
    </location>
</feature>
<protein>
    <recommendedName>
        <fullName evidence="15">Endosomal/lysosomal proton channel TMEM175</fullName>
    </recommendedName>
    <alternativeName>
        <fullName evidence="16">Potassium channel TMEM175</fullName>
    </alternativeName>
    <alternativeName>
        <fullName evidence="13">Transmembrane protein 175</fullName>
    </alternativeName>
</protein>
<evidence type="ECO:0000256" key="10">
    <source>
        <dbReference type="ARBA" id="ARBA00023136"/>
    </source>
</evidence>
<evidence type="ECO:0000256" key="2">
    <source>
        <dbReference type="ARBA" id="ARBA00006920"/>
    </source>
</evidence>
<comment type="catalytic activity">
    <reaction evidence="14">
        <text>K(+)(in) = K(+)(out)</text>
        <dbReference type="Rhea" id="RHEA:29463"/>
        <dbReference type="ChEBI" id="CHEBI:29103"/>
    </reaction>
</comment>
<evidence type="ECO:0000256" key="18">
    <source>
        <dbReference type="SAM" id="Phobius"/>
    </source>
</evidence>
<dbReference type="PANTHER" id="PTHR31462:SF5">
    <property type="entry name" value="ENDOSOMAL_LYSOSOMAL PROTON CHANNEL TMEM175"/>
    <property type="match status" value="1"/>
</dbReference>
<evidence type="ECO:0000256" key="9">
    <source>
        <dbReference type="ARBA" id="ARBA00023065"/>
    </source>
</evidence>
<feature type="transmembrane region" description="Helical" evidence="18">
    <location>
        <begin position="444"/>
        <end position="466"/>
    </location>
</feature>
<dbReference type="Ensembl" id="ENSACLT00000067375.1">
    <property type="protein sequence ID" value="ENSACLP00000042932.1"/>
    <property type="gene ID" value="ENSACLG00000002448.2"/>
</dbReference>
<accession>A0AAX7SES4</accession>
<evidence type="ECO:0000256" key="8">
    <source>
        <dbReference type="ARBA" id="ARBA00022989"/>
    </source>
</evidence>
<keyword evidence="9" id="KW-0406">Ion transport</keyword>
<comment type="subcellular location">
    <subcellularLocation>
        <location evidence="1">Membrane</location>
        <topology evidence="1">Multi-pass membrane protein</topology>
    </subcellularLocation>
</comment>
<evidence type="ECO:0000256" key="15">
    <source>
        <dbReference type="ARBA" id="ARBA00034544"/>
    </source>
</evidence>
<evidence type="ECO:0000256" key="14">
    <source>
        <dbReference type="ARBA" id="ARBA00034430"/>
    </source>
</evidence>
<sequence>MGENDDSDIIEHHVEEEMEKKGARSYAASSSFLESVSPSEREGHSSTQSSHRLLAYSDALISIIATVMILPVAHTKVENNEELRESLQGLLTTKIGVYLMTFLIVTVAWAAHIRLFQVVVRIDDCLALLNLACMMLITFLPYTSVIVLYAFSRPFLLNEQIQISENQTFYKHHILKVIMKVPIMCFFASIFSFIFFQLSYVLLAIVIFLPYISQCLKWCRSKAIGQVEETPDSMLFYTYLPNEPLSKERVEAFSDGVYAIVATLLILDICEDNVPDPTVVQKQFGGSLTAALRLYGPEYLAYFGSFATVGLLWFVHHSLFLHVTKATRFMGLLNTFSLAFVGGLPLAYQLTHEFPPNSHNELEAIQISCVIIFFAGIFQLAIWVVALYNEQETLHPYVRYGGREHVLMLAKLALYPCIALGTFFLTCILSKFSAPIFHLMEITVPFAFLVLRILVRLGLALLRLLFCPDRSDRRIVIEEEADETRVPFNALVT</sequence>
<dbReference type="AlphaFoldDB" id="A0AAX7SES4"/>
<evidence type="ECO:0000256" key="11">
    <source>
        <dbReference type="ARBA" id="ARBA00023303"/>
    </source>
</evidence>
<keyword evidence="3" id="KW-0813">Transport</keyword>
<dbReference type="Pfam" id="PF06736">
    <property type="entry name" value="TMEM175"/>
    <property type="match status" value="2"/>
</dbReference>
<comment type="catalytic activity">
    <reaction evidence="12">
        <text>H(+)(in) = H(+)(out)</text>
        <dbReference type="Rhea" id="RHEA:34979"/>
        <dbReference type="ChEBI" id="CHEBI:15378"/>
    </reaction>
</comment>